<dbReference type="InterPro" id="IPR032675">
    <property type="entry name" value="LRR_dom_sf"/>
</dbReference>
<dbReference type="InterPro" id="IPR006553">
    <property type="entry name" value="Leu-rich_rpt_Cys-con_subtyp"/>
</dbReference>
<dbReference type="SMART" id="SM00367">
    <property type="entry name" value="LRR_CC"/>
    <property type="match status" value="4"/>
</dbReference>
<dbReference type="EMBL" id="BQXS01011969">
    <property type="protein sequence ID" value="GKT18644.1"/>
    <property type="molecule type" value="Genomic_DNA"/>
</dbReference>
<evidence type="ECO:0000313" key="3">
    <source>
        <dbReference type="EMBL" id="GKT18644.1"/>
    </source>
</evidence>
<dbReference type="SMART" id="SM00369">
    <property type="entry name" value="LRR_TYP"/>
    <property type="match status" value="5"/>
</dbReference>
<gene>
    <name evidence="3" type="ORF">ADUPG1_011346</name>
</gene>
<sequence>MSNLPNLRQLSIACPNYFDESGLENIAQLSKLESLTLISTPSSSSIETPDISSLSLLSSLKVLNMNDVYKLIDVSIPSFPSLEYLGLPNPPSDITSVPDFSTVPKLRVFSWDYYNYITDFSNLSTASALQSIMFPRSVLPDATQFSSVISSIAGLTDLTISVNEPTNFDLGSATDLRYLEATGFWSDMSEAVLPPNVRELVLNGIGLVTGPDLSSLTNIEIIDLGDCSSLSDISFLATESCYSMKKLNFSNDKITDISPLGMMTSLEWLDLSSNDIIDISPLSDFVIPLKYLNLHSNAIEDISPLSSLVSLKYLDLDGNNITDISPLSALVGLGSLFISSNSITDISPLSSLESLIYLTLYGNNIVDTAPLSSCTSLLYLDICNNDISDISFVASLINLFQLDICKNNISDISFVASLPNLLYIVGYNNSISDISVLSSMEQLRYIELDDNLIEDITPIANLPYLFHIDLSGNLISDVSPLSSFESSYLEYLFLSENMISDVSPLFDITNVNESVELNIILNYNNICFGNEDEDTLSALFEHNNIDLRVSDQACNCPSLDPDSDSTIAAISEGLVCSGTAPSSETWTVTCMSDSYYTYSDSDTFTCTRSADCSGGCGYGSECHANSDGTHSCASIVPDVALHGCVSDMIDAADKVAVGDGTYKFGVASLKNISASTSLICPSSSVSSLAGLEHIGSMTAI</sequence>
<accession>A0ABQ5JYQ9</accession>
<comment type="caution">
    <text evidence="3">The sequence shown here is derived from an EMBL/GenBank/DDBJ whole genome shotgun (WGS) entry which is preliminary data.</text>
</comment>
<keyword evidence="1" id="KW-0433">Leucine-rich repeat</keyword>
<organism evidence="3 4">
    <name type="scientific">Aduncisulcus paluster</name>
    <dbReference type="NCBI Taxonomy" id="2918883"/>
    <lineage>
        <taxon>Eukaryota</taxon>
        <taxon>Metamonada</taxon>
        <taxon>Carpediemonas-like organisms</taxon>
        <taxon>Aduncisulcus</taxon>
    </lineage>
</organism>
<dbReference type="InterPro" id="IPR001611">
    <property type="entry name" value="Leu-rich_rpt"/>
</dbReference>
<dbReference type="Proteomes" id="UP001057375">
    <property type="component" value="Unassembled WGS sequence"/>
</dbReference>
<reference evidence="3" key="1">
    <citation type="submission" date="2022-03" db="EMBL/GenBank/DDBJ databases">
        <title>Draft genome sequence of Aduncisulcus paluster, a free-living microaerophilic Fornicata.</title>
        <authorList>
            <person name="Yuyama I."/>
            <person name="Kume K."/>
            <person name="Tamura T."/>
            <person name="Inagaki Y."/>
            <person name="Hashimoto T."/>
        </authorList>
    </citation>
    <scope>NUCLEOTIDE SEQUENCE</scope>
    <source>
        <strain evidence="3">NY0171</strain>
    </source>
</reference>
<name>A0ABQ5JYQ9_9EUKA</name>
<evidence type="ECO:0000256" key="2">
    <source>
        <dbReference type="ARBA" id="ARBA00022737"/>
    </source>
</evidence>
<evidence type="ECO:0000256" key="1">
    <source>
        <dbReference type="ARBA" id="ARBA00022614"/>
    </source>
</evidence>
<evidence type="ECO:0008006" key="5">
    <source>
        <dbReference type="Google" id="ProtNLM"/>
    </source>
</evidence>
<feature type="non-terminal residue" evidence="3">
    <location>
        <position position="700"/>
    </location>
</feature>
<dbReference type="PANTHER" id="PTHR46652">
    <property type="entry name" value="LEUCINE-RICH REPEAT AND IQ DOMAIN-CONTAINING PROTEIN 1-RELATED"/>
    <property type="match status" value="1"/>
</dbReference>
<dbReference type="InterPro" id="IPR025875">
    <property type="entry name" value="Leu-rich_rpt_4"/>
</dbReference>
<evidence type="ECO:0000313" key="4">
    <source>
        <dbReference type="Proteomes" id="UP001057375"/>
    </source>
</evidence>
<keyword evidence="4" id="KW-1185">Reference proteome</keyword>
<dbReference type="SUPFAM" id="SSF52058">
    <property type="entry name" value="L domain-like"/>
    <property type="match status" value="2"/>
</dbReference>
<protein>
    <recommendedName>
        <fullName evidence="5">Leucine-rich repeat domain-containing protein</fullName>
    </recommendedName>
</protein>
<proteinExistence type="predicted"/>
<dbReference type="Pfam" id="PF12799">
    <property type="entry name" value="LRR_4"/>
    <property type="match status" value="1"/>
</dbReference>
<dbReference type="InterPro" id="IPR050836">
    <property type="entry name" value="SDS22/Internalin_LRR"/>
</dbReference>
<dbReference type="InterPro" id="IPR003591">
    <property type="entry name" value="Leu-rich_rpt_typical-subtyp"/>
</dbReference>
<dbReference type="PANTHER" id="PTHR46652:SF3">
    <property type="entry name" value="LEUCINE-RICH REPEAT-CONTAINING PROTEIN 9"/>
    <property type="match status" value="1"/>
</dbReference>
<keyword evidence="2" id="KW-0677">Repeat</keyword>
<dbReference type="PROSITE" id="PS51450">
    <property type="entry name" value="LRR"/>
    <property type="match status" value="9"/>
</dbReference>
<dbReference type="SMART" id="SM00365">
    <property type="entry name" value="LRR_SD22"/>
    <property type="match status" value="7"/>
</dbReference>
<dbReference type="Gene3D" id="3.80.10.10">
    <property type="entry name" value="Ribonuclease Inhibitor"/>
    <property type="match status" value="4"/>
</dbReference>